<feature type="region of interest" description="Disordered" evidence="1">
    <location>
        <begin position="67"/>
        <end position="107"/>
    </location>
</feature>
<evidence type="ECO:0000313" key="2">
    <source>
        <dbReference type="EMBL" id="KAK7097903.1"/>
    </source>
</evidence>
<sequence>MSAYPESDTLPRNTTVKDGCTFKPFRLPDNSRKPPPLFSKKTKNVKTQKDRKEKVIKKADCYACAERRVDGEDASSDRSEVGHDGTGEEHPGKGVGPNTQSELELST</sequence>
<feature type="region of interest" description="Disordered" evidence="1">
    <location>
        <begin position="1"/>
        <end position="51"/>
    </location>
</feature>
<reference evidence="2 3" key="1">
    <citation type="submission" date="2024-02" db="EMBL/GenBank/DDBJ databases">
        <title>Chromosome-scale genome assembly of the rough periwinkle Littorina saxatilis.</title>
        <authorList>
            <person name="De Jode A."/>
            <person name="Faria R."/>
            <person name="Formenti G."/>
            <person name="Sims Y."/>
            <person name="Smith T.P."/>
            <person name="Tracey A."/>
            <person name="Wood J.M.D."/>
            <person name="Zagrodzka Z.B."/>
            <person name="Johannesson K."/>
            <person name="Butlin R.K."/>
            <person name="Leder E.H."/>
        </authorList>
    </citation>
    <scope>NUCLEOTIDE SEQUENCE [LARGE SCALE GENOMIC DNA]</scope>
    <source>
        <strain evidence="2">Snail1</strain>
        <tissue evidence="2">Muscle</tissue>
    </source>
</reference>
<feature type="compositionally biased region" description="Basic and acidic residues" evidence="1">
    <location>
        <begin position="67"/>
        <end position="92"/>
    </location>
</feature>
<gene>
    <name evidence="2" type="ORF">V1264_004809</name>
</gene>
<accession>A0AAN9B2W4</accession>
<organism evidence="2 3">
    <name type="scientific">Littorina saxatilis</name>
    <dbReference type="NCBI Taxonomy" id="31220"/>
    <lineage>
        <taxon>Eukaryota</taxon>
        <taxon>Metazoa</taxon>
        <taxon>Spiralia</taxon>
        <taxon>Lophotrochozoa</taxon>
        <taxon>Mollusca</taxon>
        <taxon>Gastropoda</taxon>
        <taxon>Caenogastropoda</taxon>
        <taxon>Littorinimorpha</taxon>
        <taxon>Littorinoidea</taxon>
        <taxon>Littorinidae</taxon>
        <taxon>Littorina</taxon>
    </lineage>
</organism>
<evidence type="ECO:0000256" key="1">
    <source>
        <dbReference type="SAM" id="MobiDB-lite"/>
    </source>
</evidence>
<dbReference type="Proteomes" id="UP001374579">
    <property type="component" value="Unassembled WGS sequence"/>
</dbReference>
<feature type="compositionally biased region" description="Polar residues" evidence="1">
    <location>
        <begin position="97"/>
        <end position="107"/>
    </location>
</feature>
<name>A0AAN9B2W4_9CAEN</name>
<protein>
    <submittedName>
        <fullName evidence="2">Uncharacterized protein</fullName>
    </submittedName>
</protein>
<keyword evidence="3" id="KW-1185">Reference proteome</keyword>
<evidence type="ECO:0000313" key="3">
    <source>
        <dbReference type="Proteomes" id="UP001374579"/>
    </source>
</evidence>
<dbReference type="EMBL" id="JBAMIC010000013">
    <property type="protein sequence ID" value="KAK7097903.1"/>
    <property type="molecule type" value="Genomic_DNA"/>
</dbReference>
<comment type="caution">
    <text evidence="2">The sequence shown here is derived from an EMBL/GenBank/DDBJ whole genome shotgun (WGS) entry which is preliminary data.</text>
</comment>
<dbReference type="AlphaFoldDB" id="A0AAN9B2W4"/>
<proteinExistence type="predicted"/>